<dbReference type="GO" id="GO:0072344">
    <property type="term" value="P:rescue of stalled ribosome"/>
    <property type="evidence" value="ECO:0007669"/>
    <property type="project" value="TreeGrafter"/>
</dbReference>
<dbReference type="PANTHER" id="PTHR15239">
    <property type="entry name" value="NUCLEAR EXPORT MEDIATOR FACTOR NEMF"/>
    <property type="match status" value="1"/>
</dbReference>
<feature type="coiled-coil region" evidence="1">
    <location>
        <begin position="254"/>
        <end position="288"/>
    </location>
</feature>
<dbReference type="InterPro" id="IPR051608">
    <property type="entry name" value="RQC_Subunit_NEMF"/>
</dbReference>
<organism evidence="3 4">
    <name type="scientific">Archaeoglobus fulgidus DSM 8774</name>
    <dbReference type="NCBI Taxonomy" id="1344584"/>
    <lineage>
        <taxon>Archaea</taxon>
        <taxon>Methanobacteriati</taxon>
        <taxon>Methanobacteriota</taxon>
        <taxon>Archaeoglobi</taxon>
        <taxon>Archaeoglobales</taxon>
        <taxon>Archaeoglobaceae</taxon>
        <taxon>Archaeoglobus</taxon>
    </lineage>
</organism>
<dbReference type="GO" id="GO:1990112">
    <property type="term" value="C:RQC complex"/>
    <property type="evidence" value="ECO:0007669"/>
    <property type="project" value="TreeGrafter"/>
</dbReference>
<dbReference type="EMBL" id="CP006577">
    <property type="protein sequence ID" value="AIG99028.1"/>
    <property type="molecule type" value="Genomic_DNA"/>
</dbReference>
<feature type="coiled-coil region" evidence="1">
    <location>
        <begin position="374"/>
        <end position="411"/>
    </location>
</feature>
<dbReference type="Proteomes" id="UP000028501">
    <property type="component" value="Chromosome"/>
</dbReference>
<dbReference type="KEGG" id="afg:AFULGI_00023050"/>
<dbReference type="Pfam" id="PF05670">
    <property type="entry name" value="NFACT-R_1"/>
    <property type="match status" value="1"/>
</dbReference>
<proteinExistence type="predicted"/>
<dbReference type="PANTHER" id="PTHR15239:SF6">
    <property type="entry name" value="RIBOSOME QUALITY CONTROL COMPLEX SUBUNIT NEMF"/>
    <property type="match status" value="1"/>
</dbReference>
<dbReference type="InterPro" id="IPR010979">
    <property type="entry name" value="Ribosomal_uS13-like_H2TH"/>
</dbReference>
<evidence type="ECO:0000259" key="2">
    <source>
        <dbReference type="Pfam" id="PF05670"/>
    </source>
</evidence>
<protein>
    <submittedName>
        <fullName evidence="3">Putative RNA-binding protein</fullName>
    </submittedName>
</protein>
<evidence type="ECO:0000313" key="3">
    <source>
        <dbReference type="EMBL" id="AIG99028.1"/>
    </source>
</evidence>
<dbReference type="GO" id="GO:0043023">
    <property type="term" value="F:ribosomal large subunit binding"/>
    <property type="evidence" value="ECO:0007669"/>
    <property type="project" value="TreeGrafter"/>
</dbReference>
<evidence type="ECO:0000256" key="1">
    <source>
        <dbReference type="SAM" id="Coils"/>
    </source>
</evidence>
<accession>A0A075WND3</accession>
<dbReference type="NCBIfam" id="NF041120">
    <property type="entry name" value="RqcH_arch"/>
    <property type="match status" value="1"/>
</dbReference>
<sequence length="627" mass="72805">MKQLSSFDIKACVRELKELEGGKVEKVYHHPPDEIRIRIYAGRKVDLVIEAGRRIHLTKFPKQAPRFPSAFAMLLRKHLEGARIKKIEQYDFDRVVVIEFERFGEIRRIVAELFSKGNVVLLNEENRVIMPLKHTIKVGELYRFPEQRERKDEDREVVRVLAMSGLGGLYAEEVCLRAGIDKKKKYAELSEDERKKIDEEIERLMNFTPKPQIILKDGDYLDVVPMDLLYYSNYEKKYFESFNDALDDYFSKKLAEMDELESMKSEELEKLKKRLEIQKESLRKFEDEAESFRKIGDAIYENYQMVEKIIEAFRAAKERKSWDEIKEIVARDEKLKKLVKAIKPEKNAIVVKVGDFDVELEIKKSIHENADFYYEKAKKAREKAEGVKRAIEATLREMERVEEKLEKKLVTSIKVRRKREWYENYRWFFTSEGFLVIGGRTAEMNEEIVAKHLESLDLFFHTQTPGAPAVILKRGQEAGEESIREAAEFAATYSALWKEGKHAGEVYYVLPEQVWKSAKAGEYLPKGSFYITGKRNYLTVELNCAVGVDVENLRVIGGPVSAVKKQASYYVELEIGDKEHNELGVEIAKKLVEMAGEERHIVRAVATPDEIMKFLPPGKARIKDEGS</sequence>
<keyword evidence="1" id="KW-0175">Coiled coil</keyword>
<dbReference type="RefSeq" id="WP_048096204.1">
    <property type="nucleotide sequence ID" value="NZ_CP006577.1"/>
</dbReference>
<reference evidence="3 4" key="1">
    <citation type="submission" date="2013-07" db="EMBL/GenBank/DDBJ databases">
        <title>Genome of Archaeoglobus fulgidus.</title>
        <authorList>
            <person name="Fiebig A."/>
            <person name="Birkeland N.-K."/>
        </authorList>
    </citation>
    <scope>NUCLEOTIDE SEQUENCE [LARGE SCALE GENOMIC DNA]</scope>
    <source>
        <strain evidence="3 4">DSM 8774</strain>
    </source>
</reference>
<evidence type="ECO:0000313" key="4">
    <source>
        <dbReference type="Proteomes" id="UP000028501"/>
    </source>
</evidence>
<feature type="domain" description="NFACT RNA-binding" evidence="2">
    <location>
        <begin position="425"/>
        <end position="533"/>
    </location>
</feature>
<dbReference type="GO" id="GO:0000049">
    <property type="term" value="F:tRNA binding"/>
    <property type="evidence" value="ECO:0007669"/>
    <property type="project" value="TreeGrafter"/>
</dbReference>
<dbReference type="SUPFAM" id="SSF46946">
    <property type="entry name" value="S13-like H2TH domain"/>
    <property type="match status" value="1"/>
</dbReference>
<dbReference type="Gene3D" id="1.10.8.50">
    <property type="match status" value="1"/>
</dbReference>
<dbReference type="GeneID" id="24795786"/>
<dbReference type="Gene3D" id="2.30.310.10">
    <property type="entry name" value="ibrinogen binding protein from staphylococcus aureus domain"/>
    <property type="match status" value="1"/>
</dbReference>
<gene>
    <name evidence="3" type="ORF">AFULGI_00023050</name>
</gene>
<dbReference type="HOGENOM" id="CLU_003612_2_1_2"/>
<dbReference type="AlphaFoldDB" id="A0A075WND3"/>
<dbReference type="Pfam" id="PF05833">
    <property type="entry name" value="NFACT_N"/>
    <property type="match status" value="1"/>
</dbReference>
<dbReference type="InterPro" id="IPR008532">
    <property type="entry name" value="NFACT_RNA-bd"/>
</dbReference>
<name>A0A075WND3_ARCFL</name>